<feature type="domain" description="UspA" evidence="3">
    <location>
        <begin position="12"/>
        <end position="160"/>
    </location>
</feature>
<dbReference type="InterPro" id="IPR014729">
    <property type="entry name" value="Rossmann-like_a/b/a_fold"/>
</dbReference>
<dbReference type="EMBL" id="QMIF01000008">
    <property type="protein sequence ID" value="TVM33044.1"/>
    <property type="molecule type" value="Genomic_DNA"/>
</dbReference>
<comment type="caution">
    <text evidence="4">The sequence shown here is derived from an EMBL/GenBank/DDBJ whole genome shotgun (WGS) entry which is preliminary data.</text>
</comment>
<dbReference type="Gene3D" id="3.40.50.620">
    <property type="entry name" value="HUPs"/>
    <property type="match status" value="2"/>
</dbReference>
<name>A0A6P1ZEG8_9BACT</name>
<gene>
    <name evidence="4" type="ORF">DQK91_12830</name>
</gene>
<evidence type="ECO:0000313" key="4">
    <source>
        <dbReference type="EMBL" id="TVM33044.1"/>
    </source>
</evidence>
<reference evidence="4 5" key="1">
    <citation type="submission" date="2018-06" db="EMBL/GenBank/DDBJ databases">
        <title>Complete genome of Desulfovibrio marinus P48SEP.</title>
        <authorList>
            <person name="Crispim J.S."/>
            <person name="Vidigal P.M.P."/>
            <person name="Silva L.C.F."/>
            <person name="Araujo L.C."/>
            <person name="Laguardia C.N."/>
            <person name="Dias R.S."/>
            <person name="Sousa M.P."/>
            <person name="Paula S.O."/>
            <person name="Silva C."/>
        </authorList>
    </citation>
    <scope>NUCLEOTIDE SEQUENCE [LARGE SCALE GENOMIC DNA]</scope>
    <source>
        <strain evidence="4 5">P48SEP</strain>
    </source>
</reference>
<evidence type="ECO:0000256" key="2">
    <source>
        <dbReference type="SAM" id="MobiDB-lite"/>
    </source>
</evidence>
<dbReference type="PRINTS" id="PR01438">
    <property type="entry name" value="UNVRSLSTRESS"/>
</dbReference>
<evidence type="ECO:0000256" key="1">
    <source>
        <dbReference type="ARBA" id="ARBA00008791"/>
    </source>
</evidence>
<evidence type="ECO:0000313" key="5">
    <source>
        <dbReference type="Proteomes" id="UP000434052"/>
    </source>
</evidence>
<comment type="similarity">
    <text evidence="1">Belongs to the universal stress protein A family.</text>
</comment>
<dbReference type="InterPro" id="IPR006016">
    <property type="entry name" value="UspA"/>
</dbReference>
<dbReference type="PANTHER" id="PTHR46268">
    <property type="entry name" value="STRESS RESPONSE PROTEIN NHAX"/>
    <property type="match status" value="1"/>
</dbReference>
<dbReference type="CDD" id="cd00293">
    <property type="entry name" value="USP-like"/>
    <property type="match status" value="2"/>
</dbReference>
<protein>
    <recommendedName>
        <fullName evidence="3">UspA domain-containing protein</fullName>
    </recommendedName>
</protein>
<dbReference type="SUPFAM" id="SSF52402">
    <property type="entry name" value="Adenine nucleotide alpha hydrolases-like"/>
    <property type="match status" value="2"/>
</dbReference>
<proteinExistence type="inferred from homology"/>
<feature type="domain" description="UspA" evidence="3">
    <location>
        <begin position="169"/>
        <end position="304"/>
    </location>
</feature>
<organism evidence="4 5">
    <name type="scientific">Oceanidesulfovibrio marinus</name>
    <dbReference type="NCBI Taxonomy" id="370038"/>
    <lineage>
        <taxon>Bacteria</taxon>
        <taxon>Pseudomonadati</taxon>
        <taxon>Thermodesulfobacteriota</taxon>
        <taxon>Desulfovibrionia</taxon>
        <taxon>Desulfovibrionales</taxon>
        <taxon>Desulfovibrionaceae</taxon>
        <taxon>Oceanidesulfovibrio</taxon>
    </lineage>
</organism>
<dbReference type="AlphaFoldDB" id="A0A6P1ZEG8"/>
<dbReference type="OrthoDB" id="9784123at2"/>
<evidence type="ECO:0000259" key="3">
    <source>
        <dbReference type="Pfam" id="PF00582"/>
    </source>
</evidence>
<dbReference type="PANTHER" id="PTHR46268:SF15">
    <property type="entry name" value="UNIVERSAL STRESS PROTEIN HP_0031"/>
    <property type="match status" value="1"/>
</dbReference>
<sequence length="305" mass="32730">MQSDGGDRMHPWQNIIVGVDLGAESLEVAVEALCAMRDAKRIRAVSVVPGPQSDDAAPQNPGEGPVSLGESETAKYLSNLYREALAKFQQEANTRCSDAEFDTRLLYGTVYQRLVESAEEIDADVTVVGLPNKEGRDTRMLGRTPARLIGFCKCDVLAIPFGCELDLSRILVAVDGSAYSRMAAEKARALARSVGGVLHTLCVMSARDAHITNLSGEEGLEESVADSAAHANVEANRAREEGIEAHPHSAKGPAYKRIVETARKLDAGLIVMGSHGRTGLMRLLLGSVAQRVLEATDRPVLVVRS</sequence>
<dbReference type="Pfam" id="PF00582">
    <property type="entry name" value="Usp"/>
    <property type="match status" value="2"/>
</dbReference>
<dbReference type="Proteomes" id="UP000434052">
    <property type="component" value="Unassembled WGS sequence"/>
</dbReference>
<dbReference type="InterPro" id="IPR006015">
    <property type="entry name" value="Universal_stress_UspA"/>
</dbReference>
<feature type="region of interest" description="Disordered" evidence="2">
    <location>
        <begin position="49"/>
        <end position="69"/>
    </location>
</feature>
<accession>A0A6P1ZEG8</accession>